<comment type="cofactor">
    <cofactor evidence="1">
        <name>Co(2+)</name>
        <dbReference type="ChEBI" id="CHEBI:48828"/>
    </cofactor>
</comment>
<dbReference type="InterPro" id="IPR002933">
    <property type="entry name" value="Peptidase_M20"/>
</dbReference>
<dbReference type="GO" id="GO:0006508">
    <property type="term" value="P:proteolysis"/>
    <property type="evidence" value="ECO:0007669"/>
    <property type="project" value="UniProtKB-KW"/>
</dbReference>
<protein>
    <recommendedName>
        <fullName evidence="13">Cytosol non-specific dipeptidase</fullName>
        <ecNumber evidence="10">3.4.13.18</ecNumber>
    </recommendedName>
    <alternativeName>
        <fullName evidence="16">Aminoacyl-histidine dipeptidase</fullName>
    </alternativeName>
    <alternativeName>
        <fullName evidence="15">Beta-alanyl-histidine dipeptidase</fullName>
    </alternativeName>
    <alternativeName>
        <fullName evidence="14">Carnosinase</fullName>
    </alternativeName>
    <alternativeName>
        <fullName evidence="11">Peptidase D</fullName>
    </alternativeName>
    <alternativeName>
        <fullName evidence="17">Xaa-His dipeptidase</fullName>
    </alternativeName>
</protein>
<evidence type="ECO:0000256" key="13">
    <source>
        <dbReference type="ARBA" id="ARBA00071271"/>
    </source>
</evidence>
<evidence type="ECO:0000256" key="3">
    <source>
        <dbReference type="ARBA" id="ARBA00022670"/>
    </source>
</evidence>
<evidence type="ECO:0000256" key="16">
    <source>
        <dbReference type="ARBA" id="ARBA00077688"/>
    </source>
</evidence>
<dbReference type="PIRSF" id="PIRSF016599">
    <property type="entry name" value="Xaa-His_dipept"/>
    <property type="match status" value="1"/>
</dbReference>
<evidence type="ECO:0000256" key="14">
    <source>
        <dbReference type="ARBA" id="ARBA00075285"/>
    </source>
</evidence>
<keyword evidence="8" id="KW-0170">Cobalt</keyword>
<comment type="similarity">
    <text evidence="12">Belongs to the peptidase M20C family.</text>
</comment>
<keyword evidence="7" id="KW-0482">Metalloprotease</keyword>
<evidence type="ECO:0000256" key="11">
    <source>
        <dbReference type="ARBA" id="ARBA00044252"/>
    </source>
</evidence>
<keyword evidence="6" id="KW-0862">Zinc</keyword>
<evidence type="ECO:0000256" key="2">
    <source>
        <dbReference type="ARBA" id="ARBA00001947"/>
    </source>
</evidence>
<dbReference type="FunFam" id="3.40.630.10:FF:000015">
    <property type="entry name" value="Aminoacyl-histidine dipeptidase PepD"/>
    <property type="match status" value="1"/>
</dbReference>
<dbReference type="GO" id="GO:0005829">
    <property type="term" value="C:cytosol"/>
    <property type="evidence" value="ECO:0007669"/>
    <property type="project" value="TreeGrafter"/>
</dbReference>
<comment type="catalytic activity">
    <reaction evidence="9">
        <text>Hydrolysis of dipeptides, preferentially hydrophobic dipeptides including prolyl amino acids.</text>
        <dbReference type="EC" id="3.4.13.18"/>
    </reaction>
</comment>
<keyword evidence="18" id="KW-0175">Coiled coil</keyword>
<dbReference type="InterPro" id="IPR001160">
    <property type="entry name" value="Peptidase_M20C"/>
</dbReference>
<evidence type="ECO:0000313" key="19">
    <source>
        <dbReference type="EMBL" id="VYT12634.1"/>
    </source>
</evidence>
<organism evidence="19">
    <name type="scientific">Anaerococcus vaginalis</name>
    <dbReference type="NCBI Taxonomy" id="33037"/>
    <lineage>
        <taxon>Bacteria</taxon>
        <taxon>Bacillati</taxon>
        <taxon>Bacillota</taxon>
        <taxon>Tissierellia</taxon>
        <taxon>Tissierellales</taxon>
        <taxon>Peptoniphilaceae</taxon>
        <taxon>Anaerococcus</taxon>
    </lineage>
</organism>
<evidence type="ECO:0000256" key="8">
    <source>
        <dbReference type="ARBA" id="ARBA00023285"/>
    </source>
</evidence>
<evidence type="ECO:0000256" key="6">
    <source>
        <dbReference type="ARBA" id="ARBA00022833"/>
    </source>
</evidence>
<evidence type="ECO:0000256" key="7">
    <source>
        <dbReference type="ARBA" id="ARBA00023049"/>
    </source>
</evidence>
<dbReference type="GO" id="GO:0046872">
    <property type="term" value="F:metal ion binding"/>
    <property type="evidence" value="ECO:0007669"/>
    <property type="project" value="UniProtKB-KW"/>
</dbReference>
<evidence type="ECO:0000256" key="17">
    <source>
        <dbReference type="ARBA" id="ARBA00078074"/>
    </source>
</evidence>
<keyword evidence="4" id="KW-0479">Metal-binding</keyword>
<evidence type="ECO:0000256" key="10">
    <source>
        <dbReference type="ARBA" id="ARBA00038976"/>
    </source>
</evidence>
<dbReference type="RefSeq" id="WP_156329337.1">
    <property type="nucleotide sequence ID" value="NZ_CACRSW010000029.1"/>
</dbReference>
<evidence type="ECO:0000256" key="18">
    <source>
        <dbReference type="SAM" id="Coils"/>
    </source>
</evidence>
<evidence type="ECO:0000256" key="12">
    <source>
        <dbReference type="ARBA" id="ARBA00061423"/>
    </source>
</evidence>
<dbReference type="EMBL" id="CACRSW010000029">
    <property type="protein sequence ID" value="VYT12634.1"/>
    <property type="molecule type" value="Genomic_DNA"/>
</dbReference>
<evidence type="ECO:0000256" key="1">
    <source>
        <dbReference type="ARBA" id="ARBA00001941"/>
    </source>
</evidence>
<accession>A0A6N2U2C6</accession>
<dbReference type="NCBIfam" id="TIGR01893">
    <property type="entry name" value="aa-his-dipept"/>
    <property type="match status" value="1"/>
</dbReference>
<reference evidence="19" key="1">
    <citation type="submission" date="2019-11" db="EMBL/GenBank/DDBJ databases">
        <authorList>
            <person name="Feng L."/>
        </authorList>
    </citation>
    <scope>NUCLEOTIDE SEQUENCE</scope>
    <source>
        <strain evidence="19">AvaginalisLFYP127</strain>
    </source>
</reference>
<dbReference type="EC" id="3.4.13.18" evidence="10"/>
<evidence type="ECO:0000256" key="5">
    <source>
        <dbReference type="ARBA" id="ARBA00022801"/>
    </source>
</evidence>
<dbReference type="PANTHER" id="PTHR43501">
    <property type="entry name" value="CYTOSOL NON-SPECIFIC DIPEPTIDASE"/>
    <property type="match status" value="1"/>
</dbReference>
<dbReference type="AlphaFoldDB" id="A0A6N2U2C6"/>
<dbReference type="FunFam" id="3.40.630.10:FF:000018">
    <property type="entry name" value="Aminoacyl-histidine dipeptidase PepD"/>
    <property type="match status" value="1"/>
</dbReference>
<dbReference type="SUPFAM" id="SSF53187">
    <property type="entry name" value="Zn-dependent exopeptidases"/>
    <property type="match status" value="1"/>
</dbReference>
<keyword evidence="5 19" id="KW-0378">Hydrolase</keyword>
<dbReference type="GO" id="GO:0070573">
    <property type="term" value="F:metallodipeptidase activity"/>
    <property type="evidence" value="ECO:0007669"/>
    <property type="project" value="TreeGrafter"/>
</dbReference>
<keyword evidence="3" id="KW-0645">Protease</keyword>
<gene>
    <name evidence="19" type="primary">pepD_1</name>
    <name evidence="19" type="ORF">AVLFYP127_00939</name>
</gene>
<dbReference type="PRINTS" id="PR00934">
    <property type="entry name" value="XHISDIPTASE"/>
</dbReference>
<comment type="cofactor">
    <cofactor evidence="2">
        <name>Zn(2+)</name>
        <dbReference type="ChEBI" id="CHEBI:29105"/>
    </cofactor>
</comment>
<keyword evidence="19" id="KW-0224">Dipeptidase</keyword>
<name>A0A6N2U2C6_9FIRM</name>
<evidence type="ECO:0000256" key="15">
    <source>
        <dbReference type="ARBA" id="ARBA00076004"/>
    </source>
</evidence>
<feature type="coiled-coil region" evidence="18">
    <location>
        <begin position="256"/>
        <end position="283"/>
    </location>
</feature>
<dbReference type="Gene3D" id="3.40.630.10">
    <property type="entry name" value="Zn peptidases"/>
    <property type="match status" value="2"/>
</dbReference>
<sequence>MEKLQPERVFYYFSKLMEIPRPSFHEKQVSDFLVKIGKELNLETYQDESLNVILKRKASKGYENAPKVILQGHMDMVASKTEDSNHDFLKDPIKPVIDGKYLTADKTTLGADNGIAVAMGLALLEDENYVGPQIELLVTTEEETSMAGALNLADNVLEGEYLINIDSEEEGVLTVGSAGGITIFVEEKIGQEEQKDGYEIKVSGLLGGHSGMDINDNRGNALKVFASILDNLNSDITIGEFTSGSLDNIIPSSGSVKVYGAKLEELEEAKKNTLDKFKDVKGELKIEINEASGKSYSKELTDKIIKMIANVACGTNTMMKDGETVESSDNLALIKEEDGFIKSEISLRSSDNDALEELSKKIRTVIEDLGINYRIDSIYPGWEYKEDSKLRPLAQKVYKEFGGKEFDTIVIHAGLECGAFYEKYPNLDIISIGPNITGAHSPEEKVEIESVQRVYAYLKQLLKEIK</sequence>
<dbReference type="PANTHER" id="PTHR43501:SF1">
    <property type="entry name" value="CYTOSOL NON-SPECIFIC DIPEPTIDASE"/>
    <property type="match status" value="1"/>
</dbReference>
<evidence type="ECO:0000256" key="9">
    <source>
        <dbReference type="ARBA" id="ARBA00036421"/>
    </source>
</evidence>
<proteinExistence type="inferred from homology"/>
<evidence type="ECO:0000256" key="4">
    <source>
        <dbReference type="ARBA" id="ARBA00022723"/>
    </source>
</evidence>
<dbReference type="Pfam" id="PF01546">
    <property type="entry name" value="Peptidase_M20"/>
    <property type="match status" value="1"/>
</dbReference>